<keyword evidence="9" id="KW-1133">Transmembrane helix</keyword>
<dbReference type="PANTHER" id="PTHR34992">
    <property type="entry name" value="HYPHAL ANASTAMOSIS-7 PROTEIN"/>
    <property type="match status" value="1"/>
</dbReference>
<evidence type="ECO:0000256" key="9">
    <source>
        <dbReference type="SAM" id="Phobius"/>
    </source>
</evidence>
<evidence type="ECO:0000256" key="7">
    <source>
        <dbReference type="ARBA" id="ARBA00023288"/>
    </source>
</evidence>
<evidence type="ECO:0000259" key="11">
    <source>
        <dbReference type="Pfam" id="PF20238"/>
    </source>
</evidence>
<feature type="region of interest" description="Disordered" evidence="8">
    <location>
        <begin position="188"/>
        <end position="213"/>
    </location>
</feature>
<evidence type="ECO:0000256" key="6">
    <source>
        <dbReference type="ARBA" id="ARBA00023180"/>
    </source>
</evidence>
<feature type="chain" id="PRO_5021327272" description="Copper acquisition factor BIM1-like domain-containing protein" evidence="10">
    <location>
        <begin position="21"/>
        <end position="283"/>
    </location>
</feature>
<dbReference type="CDD" id="cd12087">
    <property type="entry name" value="TM_EGFR-like"/>
    <property type="match status" value="1"/>
</dbReference>
<accession>A0A4Z0Z9G7</accession>
<dbReference type="InterPro" id="IPR046530">
    <property type="entry name" value="BIM1-like_dom"/>
</dbReference>
<dbReference type="Pfam" id="PF20238">
    <property type="entry name" value="BIM1-like_dom"/>
    <property type="match status" value="1"/>
</dbReference>
<keyword evidence="3" id="KW-0336">GPI-anchor</keyword>
<protein>
    <recommendedName>
        <fullName evidence="11">Copper acquisition factor BIM1-like domain-containing protein</fullName>
    </recommendedName>
</protein>
<comment type="caution">
    <text evidence="12">The sequence shown here is derived from an EMBL/GenBank/DDBJ whole genome shotgun (WGS) entry which is preliminary data.</text>
</comment>
<organism evidence="12 13">
    <name type="scientific">Xylaria hypoxylon</name>
    <dbReference type="NCBI Taxonomy" id="37992"/>
    <lineage>
        <taxon>Eukaryota</taxon>
        <taxon>Fungi</taxon>
        <taxon>Dikarya</taxon>
        <taxon>Ascomycota</taxon>
        <taxon>Pezizomycotina</taxon>
        <taxon>Sordariomycetes</taxon>
        <taxon>Xylariomycetidae</taxon>
        <taxon>Xylariales</taxon>
        <taxon>Xylariaceae</taxon>
        <taxon>Xylaria</taxon>
    </lineage>
</organism>
<evidence type="ECO:0000313" key="13">
    <source>
        <dbReference type="Proteomes" id="UP000297716"/>
    </source>
</evidence>
<evidence type="ECO:0000313" key="12">
    <source>
        <dbReference type="EMBL" id="TGJ88490.1"/>
    </source>
</evidence>
<evidence type="ECO:0000256" key="8">
    <source>
        <dbReference type="SAM" id="MobiDB-lite"/>
    </source>
</evidence>
<gene>
    <name evidence="12" type="ORF">E0Z10_g374</name>
</gene>
<proteinExistence type="predicted"/>
<dbReference type="EMBL" id="SKBN01000003">
    <property type="protein sequence ID" value="TGJ88490.1"/>
    <property type="molecule type" value="Genomic_DNA"/>
</dbReference>
<keyword evidence="6" id="KW-0325">Glycoprotein</keyword>
<evidence type="ECO:0000256" key="1">
    <source>
        <dbReference type="ARBA" id="ARBA00004609"/>
    </source>
</evidence>
<dbReference type="STRING" id="37992.A0A4Z0Z9G7"/>
<keyword evidence="2" id="KW-1003">Cell membrane</keyword>
<dbReference type="CDD" id="cd21176">
    <property type="entry name" value="LPMO_auxiliary-like"/>
    <property type="match status" value="1"/>
</dbReference>
<feature type="compositionally biased region" description="Low complexity" evidence="8">
    <location>
        <begin position="200"/>
        <end position="213"/>
    </location>
</feature>
<name>A0A4Z0Z9G7_9PEZI</name>
<dbReference type="AlphaFoldDB" id="A0A4Z0Z9G7"/>
<dbReference type="OrthoDB" id="2587363at2759"/>
<keyword evidence="13" id="KW-1185">Reference proteome</keyword>
<reference evidence="12 13" key="1">
    <citation type="submission" date="2019-03" db="EMBL/GenBank/DDBJ databases">
        <title>Draft genome sequence of Xylaria hypoxylon DSM 108379, a ubiquitous saprotrophic-parasitic fungi on hardwood.</title>
        <authorList>
            <person name="Buettner E."/>
            <person name="Leonhardt S."/>
            <person name="Gebauer A.M."/>
            <person name="Liers C."/>
            <person name="Hofrichter M."/>
            <person name="Kellner H."/>
        </authorList>
    </citation>
    <scope>NUCLEOTIDE SEQUENCE [LARGE SCALE GENOMIC DNA]</scope>
    <source>
        <strain evidence="12 13">DSM 108379</strain>
    </source>
</reference>
<dbReference type="GO" id="GO:0005886">
    <property type="term" value="C:plasma membrane"/>
    <property type="evidence" value="ECO:0007669"/>
    <property type="project" value="UniProtKB-SubCell"/>
</dbReference>
<comment type="subcellular location">
    <subcellularLocation>
        <location evidence="1">Cell membrane</location>
        <topology evidence="1">Lipid-anchor</topology>
        <topology evidence="1">GPI-anchor</topology>
    </subcellularLocation>
</comment>
<evidence type="ECO:0000256" key="5">
    <source>
        <dbReference type="ARBA" id="ARBA00023136"/>
    </source>
</evidence>
<evidence type="ECO:0000256" key="4">
    <source>
        <dbReference type="ARBA" id="ARBA00022729"/>
    </source>
</evidence>
<evidence type="ECO:0000256" key="2">
    <source>
        <dbReference type="ARBA" id="ARBA00022475"/>
    </source>
</evidence>
<feature type="transmembrane region" description="Helical" evidence="9">
    <location>
        <begin position="221"/>
        <end position="244"/>
    </location>
</feature>
<keyword evidence="5 9" id="KW-0472">Membrane</keyword>
<feature type="signal peptide" evidence="10">
    <location>
        <begin position="1"/>
        <end position="20"/>
    </location>
</feature>
<dbReference type="InterPro" id="IPR046936">
    <property type="entry name" value="BIM1-like"/>
</dbReference>
<evidence type="ECO:0000256" key="10">
    <source>
        <dbReference type="SAM" id="SignalP"/>
    </source>
</evidence>
<dbReference type="GO" id="GO:0098552">
    <property type="term" value="C:side of membrane"/>
    <property type="evidence" value="ECO:0007669"/>
    <property type="project" value="UniProtKB-KW"/>
</dbReference>
<keyword evidence="4 10" id="KW-0732">Signal</keyword>
<keyword evidence="7" id="KW-0449">Lipoprotein</keyword>
<evidence type="ECO:0000256" key="3">
    <source>
        <dbReference type="ARBA" id="ARBA00022622"/>
    </source>
</evidence>
<feature type="compositionally biased region" description="Polar residues" evidence="8">
    <location>
        <begin position="188"/>
        <end position="199"/>
    </location>
</feature>
<keyword evidence="9" id="KW-0812">Transmembrane</keyword>
<dbReference type="PANTHER" id="PTHR34992:SF5">
    <property type="entry name" value="ANCHORED PROTEIN, PUTATIVE (AFU_ORTHOLOGUE AFUA_6G02800)-RELATED"/>
    <property type="match status" value="1"/>
</dbReference>
<dbReference type="Proteomes" id="UP000297716">
    <property type="component" value="Unassembled WGS sequence"/>
</dbReference>
<sequence>MTKFTYLALLVAVSGSFTAGEDNEVHGQGAEGTVQGPVAFLWPTDRPWSAVTDNIGPCGSSEGVSNRTNFPLSQGSVALTIADEAWNVAFSIAYTNSPTVQSQFTQQVASVAGVESGHQCYKVDDIPNTVAAGSNATIQLEYWSNIDNELGGRNQTFFACADITFVEAADFSTQVPCFNVTSSDFNLPESSSTATADTPDNTGAASDSSSNSNGKLTSGTIAGIAVGVVVASLLVIGVVAFVVFRRRNNQTPDHEYQPSGTKAMAEAASDRDLALAQGSVPTV</sequence>
<feature type="domain" description="Copper acquisition factor BIM1-like" evidence="11">
    <location>
        <begin position="35"/>
        <end position="181"/>
    </location>
</feature>